<keyword evidence="5 8" id="KW-0560">Oxidoreductase</keyword>
<dbReference type="InterPro" id="IPR039799">
    <property type="entry name" value="ALR/ERV"/>
</dbReference>
<dbReference type="Proteomes" id="UP001210925">
    <property type="component" value="Unassembled WGS sequence"/>
</dbReference>
<evidence type="ECO:0000256" key="1">
    <source>
        <dbReference type="ARBA" id="ARBA00001974"/>
    </source>
</evidence>
<evidence type="ECO:0000256" key="6">
    <source>
        <dbReference type="ARBA" id="ARBA00023128"/>
    </source>
</evidence>
<sequence>MESEKPCNVCTDFRKLRKKNKKLLKEMPCPLDKSTLGNYTWGFLHTMAAYYPETPSQADQQMMKNFITGLARFYPCSYCADHLQKEIVSNPPDVKNNYTLSMWFCNIHNEVNERLGKPIFDCSRVFERWRDGNKNCFE</sequence>
<dbReference type="InterPro" id="IPR017905">
    <property type="entry name" value="ERV/ALR_sulphydryl_oxidase"/>
</dbReference>
<organism evidence="10 11">
    <name type="scientific">Boothiomyces macroporosus</name>
    <dbReference type="NCBI Taxonomy" id="261099"/>
    <lineage>
        <taxon>Eukaryota</taxon>
        <taxon>Fungi</taxon>
        <taxon>Fungi incertae sedis</taxon>
        <taxon>Chytridiomycota</taxon>
        <taxon>Chytridiomycota incertae sedis</taxon>
        <taxon>Chytridiomycetes</taxon>
        <taxon>Rhizophydiales</taxon>
        <taxon>Terramycetaceae</taxon>
        <taxon>Boothiomyces</taxon>
    </lineage>
</organism>
<dbReference type="SUPFAM" id="SSF69000">
    <property type="entry name" value="FAD-dependent thiol oxidase"/>
    <property type="match status" value="1"/>
</dbReference>
<evidence type="ECO:0000256" key="4">
    <source>
        <dbReference type="ARBA" id="ARBA00022827"/>
    </source>
</evidence>
<evidence type="ECO:0000259" key="9">
    <source>
        <dbReference type="PROSITE" id="PS51324"/>
    </source>
</evidence>
<comment type="catalytic activity">
    <reaction evidence="8">
        <text>2 R'C(R)SH + O2 = R'C(R)S-S(R)CR' + H2O2</text>
        <dbReference type="Rhea" id="RHEA:17357"/>
        <dbReference type="ChEBI" id="CHEBI:15379"/>
        <dbReference type="ChEBI" id="CHEBI:16240"/>
        <dbReference type="ChEBI" id="CHEBI:16520"/>
        <dbReference type="ChEBI" id="CHEBI:17412"/>
        <dbReference type="EC" id="1.8.3.2"/>
    </reaction>
</comment>
<dbReference type="Pfam" id="PF04777">
    <property type="entry name" value="Evr1_Alr"/>
    <property type="match status" value="1"/>
</dbReference>
<protein>
    <recommendedName>
        <fullName evidence="8">Sulfhydryl oxidase</fullName>
        <ecNumber evidence="8">1.8.3.2</ecNumber>
    </recommendedName>
</protein>
<accession>A0AAD5UDB5</accession>
<dbReference type="PANTHER" id="PTHR12645">
    <property type="entry name" value="ALR/ERV"/>
    <property type="match status" value="1"/>
</dbReference>
<dbReference type="GO" id="GO:0005758">
    <property type="term" value="C:mitochondrial intermembrane space"/>
    <property type="evidence" value="ECO:0007669"/>
    <property type="project" value="UniProtKB-SubCell"/>
</dbReference>
<evidence type="ECO:0000313" key="11">
    <source>
        <dbReference type="Proteomes" id="UP001210925"/>
    </source>
</evidence>
<keyword evidence="4 8" id="KW-0274">FAD</keyword>
<keyword evidence="6" id="KW-0496">Mitochondrion</keyword>
<evidence type="ECO:0000256" key="8">
    <source>
        <dbReference type="RuleBase" id="RU371123"/>
    </source>
</evidence>
<dbReference type="EC" id="1.8.3.2" evidence="8"/>
<dbReference type="GO" id="GO:0016971">
    <property type="term" value="F:flavin-dependent sulfhydryl oxidase activity"/>
    <property type="evidence" value="ECO:0007669"/>
    <property type="project" value="InterPro"/>
</dbReference>
<dbReference type="PROSITE" id="PS51324">
    <property type="entry name" value="ERV_ALR"/>
    <property type="match status" value="1"/>
</dbReference>
<gene>
    <name evidence="10" type="ORF">HK103_002260</name>
</gene>
<dbReference type="GO" id="GO:0050660">
    <property type="term" value="F:flavin adenine dinucleotide binding"/>
    <property type="evidence" value="ECO:0007669"/>
    <property type="project" value="TreeGrafter"/>
</dbReference>
<dbReference type="Gene3D" id="1.20.120.310">
    <property type="entry name" value="ERV/ALR sulfhydryl oxidase domain"/>
    <property type="match status" value="1"/>
</dbReference>
<keyword evidence="11" id="KW-1185">Reference proteome</keyword>
<dbReference type="FunFam" id="1.20.120.310:FF:000003">
    <property type="entry name" value="Sulfhydryl oxidase"/>
    <property type="match status" value="1"/>
</dbReference>
<evidence type="ECO:0000256" key="3">
    <source>
        <dbReference type="ARBA" id="ARBA00022630"/>
    </source>
</evidence>
<proteinExistence type="predicted"/>
<dbReference type="PANTHER" id="PTHR12645:SF0">
    <property type="entry name" value="FAD-LINKED SULFHYDRYL OXIDASE ALR"/>
    <property type="match status" value="1"/>
</dbReference>
<dbReference type="EMBL" id="JADGKB010000178">
    <property type="protein sequence ID" value="KAJ3251544.1"/>
    <property type="molecule type" value="Genomic_DNA"/>
</dbReference>
<evidence type="ECO:0000256" key="5">
    <source>
        <dbReference type="ARBA" id="ARBA00023002"/>
    </source>
</evidence>
<reference evidence="10" key="1">
    <citation type="submission" date="2020-05" db="EMBL/GenBank/DDBJ databases">
        <title>Phylogenomic resolution of chytrid fungi.</title>
        <authorList>
            <person name="Stajich J.E."/>
            <person name="Amses K."/>
            <person name="Simmons R."/>
            <person name="Seto K."/>
            <person name="Myers J."/>
            <person name="Bonds A."/>
            <person name="Quandt C.A."/>
            <person name="Barry K."/>
            <person name="Liu P."/>
            <person name="Grigoriev I."/>
            <person name="Longcore J.E."/>
            <person name="James T.Y."/>
        </authorList>
    </citation>
    <scope>NUCLEOTIDE SEQUENCE</scope>
    <source>
        <strain evidence="10">PLAUS21</strain>
    </source>
</reference>
<comment type="caution">
    <text evidence="10">The sequence shown here is derived from an EMBL/GenBank/DDBJ whole genome shotgun (WGS) entry which is preliminary data.</text>
</comment>
<dbReference type="InterPro" id="IPR036774">
    <property type="entry name" value="ERV/ALR_sulphydryl_oxid_sf"/>
</dbReference>
<evidence type="ECO:0000256" key="7">
    <source>
        <dbReference type="ARBA" id="ARBA00023157"/>
    </source>
</evidence>
<comment type="subcellular location">
    <subcellularLocation>
        <location evidence="2">Mitochondrion intermembrane space</location>
    </subcellularLocation>
</comment>
<feature type="domain" description="ERV/ALR sulfhydryl oxidase" evidence="9">
    <location>
        <begin position="29"/>
        <end position="129"/>
    </location>
</feature>
<keyword evidence="7" id="KW-1015">Disulfide bond</keyword>
<evidence type="ECO:0000256" key="2">
    <source>
        <dbReference type="ARBA" id="ARBA00004569"/>
    </source>
</evidence>
<comment type="cofactor">
    <cofactor evidence="1 8">
        <name>FAD</name>
        <dbReference type="ChEBI" id="CHEBI:57692"/>
    </cofactor>
</comment>
<name>A0AAD5UDB5_9FUNG</name>
<keyword evidence="3 8" id="KW-0285">Flavoprotein</keyword>
<evidence type="ECO:0000313" key="10">
    <source>
        <dbReference type="EMBL" id="KAJ3251544.1"/>
    </source>
</evidence>
<dbReference type="AlphaFoldDB" id="A0AAD5UDB5"/>